<evidence type="ECO:0000313" key="6">
    <source>
        <dbReference type="Proteomes" id="UP000198816"/>
    </source>
</evidence>
<evidence type="ECO:0000256" key="1">
    <source>
        <dbReference type="ARBA" id="ARBA00022722"/>
    </source>
</evidence>
<dbReference type="EMBL" id="FNNZ01000044">
    <property type="protein sequence ID" value="SDX62567.1"/>
    <property type="molecule type" value="Genomic_DNA"/>
</dbReference>
<dbReference type="RefSeq" id="WP_093038314.1">
    <property type="nucleotide sequence ID" value="NZ_FNNZ01000044.1"/>
</dbReference>
<dbReference type="Gene3D" id="3.30.420.10">
    <property type="entry name" value="Ribonuclease H-like superfamily/Ribonuclease H"/>
    <property type="match status" value="1"/>
</dbReference>
<sequence>MRTVYLDLETTGLNQAHDEIIEIGVLADSGAVLLDSLVQPARLTAWPEAEQINGIAPAAVADAPRLAELRPRLIEAIAGARVVIYNASFDSGFLGSELLSGAGEVACAMLAFARAFGVWDDRRDTWRWQRLAKAAAHVGYVWPGHAHRAIHDCMATRAVWRWTNNQATPILTTPAASCVHRPEC</sequence>
<protein>
    <submittedName>
        <fullName evidence="5">DNA polymerase-3 subunit epsilon</fullName>
    </submittedName>
</protein>
<dbReference type="PANTHER" id="PTHR30231:SF4">
    <property type="entry name" value="PROTEIN NEN2"/>
    <property type="match status" value="1"/>
</dbReference>
<reference evidence="6" key="1">
    <citation type="submission" date="2016-10" db="EMBL/GenBank/DDBJ databases">
        <authorList>
            <person name="Varghese N."/>
            <person name="Submissions S."/>
        </authorList>
    </citation>
    <scope>NUCLEOTIDE SEQUENCE [LARGE SCALE GENOMIC DNA]</scope>
    <source>
        <strain evidence="6">DSM 217</strain>
    </source>
</reference>
<keyword evidence="3" id="KW-0269">Exonuclease</keyword>
<keyword evidence="6" id="KW-1185">Reference proteome</keyword>
<name>A0A1H3D880_THIRO</name>
<dbReference type="GO" id="GO:0008408">
    <property type="term" value="F:3'-5' exonuclease activity"/>
    <property type="evidence" value="ECO:0007669"/>
    <property type="project" value="TreeGrafter"/>
</dbReference>
<dbReference type="SUPFAM" id="SSF53098">
    <property type="entry name" value="Ribonuclease H-like"/>
    <property type="match status" value="1"/>
</dbReference>
<dbReference type="InterPro" id="IPR036397">
    <property type="entry name" value="RNaseH_sf"/>
</dbReference>
<dbReference type="GO" id="GO:0003676">
    <property type="term" value="F:nucleic acid binding"/>
    <property type="evidence" value="ECO:0007669"/>
    <property type="project" value="InterPro"/>
</dbReference>
<dbReference type="GO" id="GO:0006259">
    <property type="term" value="P:DNA metabolic process"/>
    <property type="evidence" value="ECO:0007669"/>
    <property type="project" value="UniProtKB-ARBA"/>
</dbReference>
<feature type="domain" description="Exonuclease" evidence="4">
    <location>
        <begin position="2"/>
        <end position="169"/>
    </location>
</feature>
<evidence type="ECO:0000256" key="3">
    <source>
        <dbReference type="ARBA" id="ARBA00022839"/>
    </source>
</evidence>
<dbReference type="AlphaFoldDB" id="A0A1H3D880"/>
<proteinExistence type="predicted"/>
<dbReference type="PANTHER" id="PTHR30231">
    <property type="entry name" value="DNA POLYMERASE III SUBUNIT EPSILON"/>
    <property type="match status" value="1"/>
</dbReference>
<dbReference type="CDD" id="cd06127">
    <property type="entry name" value="DEDDh"/>
    <property type="match status" value="1"/>
</dbReference>
<evidence type="ECO:0000259" key="4">
    <source>
        <dbReference type="SMART" id="SM00479"/>
    </source>
</evidence>
<organism evidence="5 6">
    <name type="scientific">Thiocapsa roseopersicina</name>
    <dbReference type="NCBI Taxonomy" id="1058"/>
    <lineage>
        <taxon>Bacteria</taxon>
        <taxon>Pseudomonadati</taxon>
        <taxon>Pseudomonadota</taxon>
        <taxon>Gammaproteobacteria</taxon>
        <taxon>Chromatiales</taxon>
        <taxon>Chromatiaceae</taxon>
        <taxon>Thiocapsa</taxon>
    </lineage>
</organism>
<evidence type="ECO:0000256" key="2">
    <source>
        <dbReference type="ARBA" id="ARBA00022801"/>
    </source>
</evidence>
<dbReference type="InterPro" id="IPR012337">
    <property type="entry name" value="RNaseH-like_sf"/>
</dbReference>
<dbReference type="OrthoDB" id="6174272at2"/>
<dbReference type="Pfam" id="PF00929">
    <property type="entry name" value="RNase_T"/>
    <property type="match status" value="1"/>
</dbReference>
<dbReference type="STRING" id="1058.SAMN05421783_1445"/>
<accession>A0A1H3D880</accession>
<evidence type="ECO:0000313" key="5">
    <source>
        <dbReference type="EMBL" id="SDX62567.1"/>
    </source>
</evidence>
<gene>
    <name evidence="5" type="ORF">SAMN05421783_1445</name>
</gene>
<dbReference type="Proteomes" id="UP000198816">
    <property type="component" value="Unassembled WGS sequence"/>
</dbReference>
<keyword evidence="2" id="KW-0378">Hydrolase</keyword>
<dbReference type="SMART" id="SM00479">
    <property type="entry name" value="EXOIII"/>
    <property type="match status" value="1"/>
</dbReference>
<dbReference type="InterPro" id="IPR013520">
    <property type="entry name" value="Ribonucl_H"/>
</dbReference>
<keyword evidence="1" id="KW-0540">Nuclease</keyword>